<protein>
    <submittedName>
        <fullName evidence="1">Uncharacterized protein</fullName>
    </submittedName>
</protein>
<evidence type="ECO:0000313" key="2">
    <source>
        <dbReference type="Proteomes" id="UP000183920"/>
    </source>
</evidence>
<dbReference type="RefSeq" id="WP_072065080.1">
    <property type="nucleotide sequence ID" value="NZ_CVRY01000008.1"/>
</dbReference>
<sequence length="160" mass="18682">MNSKKMTPDEIIEYLKEKGFPASLLDKEAMKSNRKLTPEEQEIFIKHIVDNLRTIEANKYLTSCLVRFGPGITSTYAFRHENNVIAIDEEIIETLLIHQIENMILEKRPNDGYSAIWKFYISNDQHEKDTGKKWMQNFIDEVFIKGTQFLSTTVSNNLIH</sequence>
<organism evidence="1 2">
    <name type="scientific">Proteus penneri</name>
    <dbReference type="NCBI Taxonomy" id="102862"/>
    <lineage>
        <taxon>Bacteria</taxon>
        <taxon>Pseudomonadati</taxon>
        <taxon>Pseudomonadota</taxon>
        <taxon>Gammaproteobacteria</taxon>
        <taxon>Enterobacterales</taxon>
        <taxon>Morganellaceae</taxon>
        <taxon>Proteus</taxon>
    </lineage>
</organism>
<evidence type="ECO:0000313" key="1">
    <source>
        <dbReference type="EMBL" id="CRL65246.1"/>
    </source>
</evidence>
<dbReference type="EMBL" id="CVRY01000008">
    <property type="protein sequence ID" value="CRL65246.1"/>
    <property type="molecule type" value="Genomic_DNA"/>
</dbReference>
<reference evidence="2" key="1">
    <citation type="submission" date="2015-06" db="EMBL/GenBank/DDBJ databases">
        <authorList>
            <person name="Urmite Genomes"/>
        </authorList>
    </citation>
    <scope>NUCLEOTIDE SEQUENCE [LARGE SCALE GENOMIC DNA]</scope>
    <source>
        <strain evidence="2">CSUR P1867</strain>
    </source>
</reference>
<proteinExistence type="predicted"/>
<gene>
    <name evidence="1" type="ORF">BN1804_03402</name>
</gene>
<dbReference type="Proteomes" id="UP000183920">
    <property type="component" value="Unassembled WGS sequence"/>
</dbReference>
<dbReference type="AlphaFoldDB" id="A0A0G4QI13"/>
<accession>A0A0G4QI13</accession>
<name>A0A0G4QI13_9GAMM</name>